<keyword evidence="3 6" id="KW-0560">Oxidoreductase</keyword>
<dbReference type="InterPro" id="IPR023048">
    <property type="entry name" value="NADH:quinone_OxRdtase_FMN_depd"/>
</dbReference>
<dbReference type="EC" id="1.6.5.-" evidence="6"/>
<dbReference type="AlphaFoldDB" id="A0A2S5E4G5"/>
<comment type="subunit">
    <text evidence="6">Homodimer.</text>
</comment>
<comment type="function">
    <text evidence="6">Also exhibits azoreductase activity. Catalyzes the reductive cleavage of the azo bond in aromatic azo compounds to the corresponding amines.</text>
</comment>
<evidence type="ECO:0000256" key="5">
    <source>
        <dbReference type="ARBA" id="ARBA00048542"/>
    </source>
</evidence>
<dbReference type="InterPro" id="IPR050104">
    <property type="entry name" value="FMN-dep_NADH:Q_OxRdtase_AzoR1"/>
</dbReference>
<dbReference type="PANTHER" id="PTHR43741">
    <property type="entry name" value="FMN-DEPENDENT NADH-AZOREDUCTASE 1"/>
    <property type="match status" value="1"/>
</dbReference>
<comment type="similarity">
    <text evidence="6">Belongs to the azoreductase type 1 family.</text>
</comment>
<dbReference type="PANTHER" id="PTHR43741:SF2">
    <property type="entry name" value="FMN-DEPENDENT NADH:QUINONE OXIDOREDUCTASE"/>
    <property type="match status" value="1"/>
</dbReference>
<dbReference type="GO" id="GO:0016652">
    <property type="term" value="F:oxidoreductase activity, acting on NAD(P)H as acceptor"/>
    <property type="evidence" value="ECO:0007669"/>
    <property type="project" value="UniProtKB-UniRule"/>
</dbReference>
<evidence type="ECO:0000256" key="1">
    <source>
        <dbReference type="ARBA" id="ARBA00022630"/>
    </source>
</evidence>
<keyword evidence="1 6" id="KW-0285">Flavoprotein</keyword>
<reference evidence="8 9" key="1">
    <citation type="submission" date="2018-01" db="EMBL/GenBank/DDBJ databases">
        <title>Successful Treatment of Persistent Burkholderia cepacia Bacteremia with Ceftazidime-Avibactam.</title>
        <authorList>
            <person name="Tamma P."/>
            <person name="Fan Y."/>
            <person name="Bergman Y."/>
            <person name="Sick-Samuels A."/>
            <person name="Hsu A."/>
            <person name="Timp W."/>
            <person name="Simner P."/>
        </authorList>
    </citation>
    <scope>NUCLEOTIDE SEQUENCE [LARGE SCALE GENOMIC DNA]</scope>
    <source>
        <strain evidence="8 9">170816</strain>
    </source>
</reference>
<dbReference type="EC" id="1.7.1.17" evidence="6"/>
<dbReference type="Pfam" id="PF02525">
    <property type="entry name" value="Flavodoxin_2"/>
    <property type="match status" value="1"/>
</dbReference>
<dbReference type="HAMAP" id="MF_01216">
    <property type="entry name" value="Azoreductase_type1"/>
    <property type="match status" value="1"/>
</dbReference>
<dbReference type="EMBL" id="PQVP01000001">
    <property type="protein sequence ID" value="POZ86186.1"/>
    <property type="molecule type" value="Genomic_DNA"/>
</dbReference>
<dbReference type="InterPro" id="IPR029039">
    <property type="entry name" value="Flavoprotein-like_sf"/>
</dbReference>
<dbReference type="GO" id="GO:0009055">
    <property type="term" value="F:electron transfer activity"/>
    <property type="evidence" value="ECO:0007669"/>
    <property type="project" value="UniProtKB-UniRule"/>
</dbReference>
<evidence type="ECO:0000256" key="3">
    <source>
        <dbReference type="ARBA" id="ARBA00023002"/>
    </source>
</evidence>
<dbReference type="RefSeq" id="WP_089463436.1">
    <property type="nucleotide sequence ID" value="NZ_CM009576.1"/>
</dbReference>
<evidence type="ECO:0000256" key="4">
    <source>
        <dbReference type="ARBA" id="ARBA00023027"/>
    </source>
</evidence>
<comment type="caution">
    <text evidence="6">Lacks conserved residue(s) required for the propagation of feature annotation.</text>
</comment>
<feature type="binding site" evidence="6">
    <location>
        <position position="10"/>
    </location>
    <ligand>
        <name>FMN</name>
        <dbReference type="ChEBI" id="CHEBI:58210"/>
    </ligand>
</feature>
<comment type="catalytic activity">
    <reaction evidence="6">
        <text>2 a quinone + NADH + H(+) = 2 a 1,4-benzosemiquinone + NAD(+)</text>
        <dbReference type="Rhea" id="RHEA:65952"/>
        <dbReference type="ChEBI" id="CHEBI:15378"/>
        <dbReference type="ChEBI" id="CHEBI:57540"/>
        <dbReference type="ChEBI" id="CHEBI:57945"/>
        <dbReference type="ChEBI" id="CHEBI:132124"/>
        <dbReference type="ChEBI" id="CHEBI:134225"/>
    </reaction>
</comment>
<dbReference type="GO" id="GO:0016655">
    <property type="term" value="F:oxidoreductase activity, acting on NAD(P)H, quinone or similar compound as acceptor"/>
    <property type="evidence" value="ECO:0007669"/>
    <property type="project" value="InterPro"/>
</dbReference>
<dbReference type="SUPFAM" id="SSF52218">
    <property type="entry name" value="Flavoproteins"/>
    <property type="match status" value="1"/>
</dbReference>
<evidence type="ECO:0000256" key="2">
    <source>
        <dbReference type="ARBA" id="ARBA00022643"/>
    </source>
</evidence>
<gene>
    <name evidence="6" type="primary">azoR</name>
    <name evidence="8" type="ORF">C3743_06690</name>
</gene>
<evidence type="ECO:0000313" key="8">
    <source>
        <dbReference type="EMBL" id="POZ86186.1"/>
    </source>
</evidence>
<dbReference type="GO" id="GO:0010181">
    <property type="term" value="F:FMN binding"/>
    <property type="evidence" value="ECO:0007669"/>
    <property type="project" value="UniProtKB-UniRule"/>
</dbReference>
<organism evidence="8 9">
    <name type="scientific">Burkholderia contaminans</name>
    <dbReference type="NCBI Taxonomy" id="488447"/>
    <lineage>
        <taxon>Bacteria</taxon>
        <taxon>Pseudomonadati</taxon>
        <taxon>Pseudomonadota</taxon>
        <taxon>Betaproteobacteria</taxon>
        <taxon>Burkholderiales</taxon>
        <taxon>Burkholderiaceae</taxon>
        <taxon>Burkholderia</taxon>
        <taxon>Burkholderia cepacia complex</taxon>
    </lineage>
</organism>
<keyword evidence="2 6" id="KW-0288">FMN</keyword>
<sequence>MNHLLFVDASPHGSHSLGARLTHEAIAQWRAARPDARVVSRSLGQPGLPSLSADYARAVVARQPDADPALAYSEQLIAEVEHSDGLLISTPMHNFTVPAALKLWIDFVLRIGRTFTATPEGKFGLLADRPVLVLVRSGGICTGAAARQPDFLTPYLKQVLAVIGLSTVDFIYLEGIAPSDAAIDAVRAQLATSTLLARRATETETA</sequence>
<comment type="catalytic activity">
    <reaction evidence="5">
        <text>N,N-dimethyl-1,4-phenylenediamine + anthranilate + 2 NAD(+) = 2-(4-dimethylaminophenyl)diazenylbenzoate + 2 NADH + 2 H(+)</text>
        <dbReference type="Rhea" id="RHEA:55872"/>
        <dbReference type="ChEBI" id="CHEBI:15378"/>
        <dbReference type="ChEBI" id="CHEBI:15783"/>
        <dbReference type="ChEBI" id="CHEBI:16567"/>
        <dbReference type="ChEBI" id="CHEBI:57540"/>
        <dbReference type="ChEBI" id="CHEBI:57945"/>
        <dbReference type="ChEBI" id="CHEBI:71579"/>
        <dbReference type="EC" id="1.7.1.17"/>
    </reaction>
    <physiologicalReaction direction="right-to-left" evidence="5">
        <dbReference type="Rhea" id="RHEA:55874"/>
    </physiologicalReaction>
</comment>
<keyword evidence="4 6" id="KW-0520">NAD</keyword>
<evidence type="ECO:0000256" key="6">
    <source>
        <dbReference type="HAMAP-Rule" id="MF_01216"/>
    </source>
</evidence>
<evidence type="ECO:0000313" key="9">
    <source>
        <dbReference type="Proteomes" id="UP000238655"/>
    </source>
</evidence>
<dbReference type="InterPro" id="IPR003680">
    <property type="entry name" value="Flavodoxin_fold"/>
</dbReference>
<comment type="cofactor">
    <cofactor evidence="6">
        <name>FMN</name>
        <dbReference type="ChEBI" id="CHEBI:58210"/>
    </cofactor>
    <text evidence="6">Binds 1 FMN per subunit.</text>
</comment>
<dbReference type="Proteomes" id="UP000238655">
    <property type="component" value="Chromosome 2"/>
</dbReference>
<dbReference type="Gene3D" id="3.40.50.360">
    <property type="match status" value="1"/>
</dbReference>
<accession>A0A2S5E4G5</accession>
<comment type="caution">
    <text evidence="8">The sequence shown here is derived from an EMBL/GenBank/DDBJ whole genome shotgun (WGS) entry which is preliminary data.</text>
</comment>
<feature type="domain" description="Flavodoxin-like fold" evidence="7">
    <location>
        <begin position="3"/>
        <end position="190"/>
    </location>
</feature>
<name>A0A2S5E4G5_9BURK</name>
<comment type="function">
    <text evidence="6">Quinone reductase that provides resistance to thiol-specific stress caused by electrophilic quinones.</text>
</comment>
<evidence type="ECO:0000259" key="7">
    <source>
        <dbReference type="Pfam" id="PF02525"/>
    </source>
</evidence>
<protein>
    <recommendedName>
        <fullName evidence="6">FMN dependent NADH:quinone oxidoreductase</fullName>
        <ecNumber evidence="6">1.6.5.-</ecNumber>
    </recommendedName>
    <alternativeName>
        <fullName evidence="6">Azo-dye reductase</fullName>
    </alternativeName>
    <alternativeName>
        <fullName evidence="6">FMN-dependent NADH-azo compound oxidoreductase</fullName>
    </alternativeName>
    <alternativeName>
        <fullName evidence="6">FMN-dependent NADH-azoreductase</fullName>
        <ecNumber evidence="6">1.7.1.17</ecNumber>
    </alternativeName>
</protein>
<proteinExistence type="inferred from homology"/>